<keyword evidence="4" id="KW-1185">Reference proteome</keyword>
<evidence type="ECO:0000259" key="1">
    <source>
        <dbReference type="PROSITE" id="PS50404"/>
    </source>
</evidence>
<dbReference type="SUPFAM" id="SSF52833">
    <property type="entry name" value="Thioredoxin-like"/>
    <property type="match status" value="1"/>
</dbReference>
<dbReference type="Gene3D" id="3.40.30.10">
    <property type="entry name" value="Glutaredoxin"/>
    <property type="match status" value="1"/>
</dbReference>
<dbReference type="GO" id="GO:0006559">
    <property type="term" value="P:L-phenylalanine catabolic process"/>
    <property type="evidence" value="ECO:0007669"/>
    <property type="project" value="TreeGrafter"/>
</dbReference>
<evidence type="ECO:0000313" key="4">
    <source>
        <dbReference type="Proteomes" id="UP000000231"/>
    </source>
</evidence>
<dbReference type="InterPro" id="IPR036249">
    <property type="entry name" value="Thioredoxin-like_sf"/>
</dbReference>
<dbReference type="HOGENOM" id="CLU_011226_12_2_4"/>
<sequence length="221" mass="24823">MRSGVQQTPNRMAILDPMKLIGSLTSPYVRKVRIVFNEKKVDVDLELENVWAADTKIASTNPLGKVPCLIADDGEAIYDSRVIAEYADGLSPVSKLIPADNRERAAVKTWEALADGIMDAGILARLERTLRPAEQQSQTWYDRQMGKIDTALRQMSEQLGENAWCHGNQITLADIAVGCAIGYLLFRFPEIKWQTQYLNLDRLHQKLLQRPSFIETEPPAA</sequence>
<dbReference type="InterPro" id="IPR010987">
    <property type="entry name" value="Glutathione-S-Trfase_C-like"/>
</dbReference>
<evidence type="ECO:0000313" key="3">
    <source>
        <dbReference type="EMBL" id="ABP35008.1"/>
    </source>
</evidence>
<proteinExistence type="predicted"/>
<dbReference type="SUPFAM" id="SSF47616">
    <property type="entry name" value="GST C-terminal domain-like"/>
    <property type="match status" value="1"/>
</dbReference>
<dbReference type="Pfam" id="PF13417">
    <property type="entry name" value="GST_N_3"/>
    <property type="match status" value="1"/>
</dbReference>
<dbReference type="InterPro" id="IPR004045">
    <property type="entry name" value="Glutathione_S-Trfase_N"/>
</dbReference>
<dbReference type="PANTHER" id="PTHR42673">
    <property type="entry name" value="MALEYLACETOACETATE ISOMERASE"/>
    <property type="match status" value="1"/>
</dbReference>
<dbReference type="Pfam" id="PF13410">
    <property type="entry name" value="GST_C_2"/>
    <property type="match status" value="1"/>
</dbReference>
<keyword evidence="3" id="KW-0808">Transferase</keyword>
<dbReference type="InterPro" id="IPR040079">
    <property type="entry name" value="Glutathione_S-Trfase"/>
</dbReference>
<dbReference type="InterPro" id="IPR036282">
    <property type="entry name" value="Glutathione-S-Trfase_C_sf"/>
</dbReference>
<accession>A4SZU4</accession>
<gene>
    <name evidence="3" type="ordered locus">Pnuc_1795</name>
</gene>
<dbReference type="AlphaFoldDB" id="A4SZU4"/>
<reference evidence="3 4" key="1">
    <citation type="journal article" date="2012" name="Stand. Genomic Sci.">
        <title>Complete genome sequence of Polynucleobacter necessarius subsp. asymbioticus type strain (QLW-P1DMWA-1(T)).</title>
        <authorList>
            <person name="Meincke L."/>
            <person name="Copeland A."/>
            <person name="Lapidus A."/>
            <person name="Lucas S."/>
            <person name="Berry K.W."/>
            <person name="Del Rio T.G."/>
            <person name="Hammon N."/>
            <person name="Dalin E."/>
            <person name="Tice H."/>
            <person name="Pitluck S."/>
            <person name="Richardson P."/>
            <person name="Bruce D."/>
            <person name="Goodwin L."/>
            <person name="Han C."/>
            <person name="Tapia R."/>
            <person name="Detter J.C."/>
            <person name="Schmutz J."/>
            <person name="Brettin T."/>
            <person name="Larimer F."/>
            <person name="Land M."/>
            <person name="Hauser L."/>
            <person name="Kyrpides N.C."/>
            <person name="Ivanova N."/>
            <person name="Goker M."/>
            <person name="Woyke T."/>
            <person name="Wu Q.L."/>
            <person name="Pockl M."/>
            <person name="Hahn M.W."/>
            <person name="Klenk H.P."/>
        </authorList>
    </citation>
    <scope>NUCLEOTIDE SEQUENCE [LARGE SCALE GENOMIC DNA]</scope>
    <source>
        <strain evidence="4">DSM 18221 / CIP 109841 / QLW-P1DMWA-1</strain>
    </source>
</reference>
<dbReference type="PANTHER" id="PTHR42673:SF4">
    <property type="entry name" value="MALEYLACETOACETATE ISOMERASE"/>
    <property type="match status" value="1"/>
</dbReference>
<dbReference type="CDD" id="cd03205">
    <property type="entry name" value="GST_C_6"/>
    <property type="match status" value="1"/>
</dbReference>
<dbReference type="EMBL" id="CP000655">
    <property type="protein sequence ID" value="ABP35008.1"/>
    <property type="molecule type" value="Genomic_DNA"/>
</dbReference>
<evidence type="ECO:0000259" key="2">
    <source>
        <dbReference type="PROSITE" id="PS50405"/>
    </source>
</evidence>
<dbReference type="SFLD" id="SFLDS00019">
    <property type="entry name" value="Glutathione_Transferase_(cytos"/>
    <property type="match status" value="1"/>
</dbReference>
<protein>
    <submittedName>
        <fullName evidence="3">Glutathione S-transferase, N-terminal domain protein</fullName>
    </submittedName>
</protein>
<name>A4SZU4_POLAQ</name>
<dbReference type="Gene3D" id="1.20.1050.10">
    <property type="match status" value="1"/>
</dbReference>
<dbReference type="GO" id="GO:0006749">
    <property type="term" value="P:glutathione metabolic process"/>
    <property type="evidence" value="ECO:0007669"/>
    <property type="project" value="TreeGrafter"/>
</dbReference>
<dbReference type="PROSITE" id="PS50405">
    <property type="entry name" value="GST_CTER"/>
    <property type="match status" value="1"/>
</dbReference>
<dbReference type="PROSITE" id="PS50404">
    <property type="entry name" value="GST_NTER"/>
    <property type="match status" value="1"/>
</dbReference>
<dbReference type="NCBIfam" id="NF007682">
    <property type="entry name" value="PRK10357.1"/>
    <property type="match status" value="1"/>
</dbReference>
<organism evidence="3 4">
    <name type="scientific">Polynucleobacter asymbioticus (strain DSM 18221 / CIP 109841 / QLW-P1DMWA-1)</name>
    <name type="common">Polynucleobacter necessarius subsp. asymbioticus</name>
    <dbReference type="NCBI Taxonomy" id="312153"/>
    <lineage>
        <taxon>Bacteria</taxon>
        <taxon>Pseudomonadati</taxon>
        <taxon>Pseudomonadota</taxon>
        <taxon>Betaproteobacteria</taxon>
        <taxon>Burkholderiales</taxon>
        <taxon>Burkholderiaceae</taxon>
        <taxon>Polynucleobacter</taxon>
    </lineage>
</organism>
<dbReference type="CDD" id="cd03049">
    <property type="entry name" value="GST_N_3"/>
    <property type="match status" value="1"/>
</dbReference>
<feature type="domain" description="GST C-terminal" evidence="2">
    <location>
        <begin position="100"/>
        <end position="221"/>
    </location>
</feature>
<feature type="domain" description="GST N-terminal" evidence="1">
    <location>
        <begin position="16"/>
        <end position="95"/>
    </location>
</feature>
<dbReference type="KEGG" id="pnu:Pnuc_1795"/>
<dbReference type="SFLD" id="SFLDG00358">
    <property type="entry name" value="Main_(cytGST)"/>
    <property type="match status" value="1"/>
</dbReference>
<dbReference type="GO" id="GO:0016034">
    <property type="term" value="F:maleylacetoacetate isomerase activity"/>
    <property type="evidence" value="ECO:0007669"/>
    <property type="project" value="TreeGrafter"/>
</dbReference>
<dbReference type="GO" id="GO:0004364">
    <property type="term" value="F:glutathione transferase activity"/>
    <property type="evidence" value="ECO:0007669"/>
    <property type="project" value="TreeGrafter"/>
</dbReference>
<dbReference type="Proteomes" id="UP000000231">
    <property type="component" value="Chromosome"/>
</dbReference>
<dbReference type="eggNOG" id="COG0625">
    <property type="taxonomic scope" value="Bacteria"/>
</dbReference>